<reference evidence="3" key="1">
    <citation type="submission" date="2016-06" db="EMBL/GenBank/DDBJ databases">
        <title>Parallel loss of symbiosis genes in relatives of nitrogen-fixing non-legume Parasponia.</title>
        <authorList>
            <person name="Van Velzen R."/>
            <person name="Holmer R."/>
            <person name="Bu F."/>
            <person name="Rutten L."/>
            <person name="Van Zeijl A."/>
            <person name="Liu W."/>
            <person name="Santuari L."/>
            <person name="Cao Q."/>
            <person name="Sharma T."/>
            <person name="Shen D."/>
            <person name="Roswanjaya Y."/>
            <person name="Wardhani T."/>
            <person name="Kalhor M.S."/>
            <person name="Jansen J."/>
            <person name="Van den Hoogen J."/>
            <person name="Gungor B."/>
            <person name="Hartog M."/>
            <person name="Hontelez J."/>
            <person name="Verver J."/>
            <person name="Yang W.-C."/>
            <person name="Schijlen E."/>
            <person name="Repin R."/>
            <person name="Schilthuizen M."/>
            <person name="Schranz E."/>
            <person name="Heidstra R."/>
            <person name="Miyata K."/>
            <person name="Fedorova E."/>
            <person name="Kohlen W."/>
            <person name="Bisseling T."/>
            <person name="Smit S."/>
            <person name="Geurts R."/>
        </authorList>
    </citation>
    <scope>NUCLEOTIDE SEQUENCE [LARGE SCALE GENOMIC DNA]</scope>
    <source>
        <strain evidence="3">cv. WU1-14</strain>
    </source>
</reference>
<feature type="domain" description="DUF4283" evidence="1">
    <location>
        <begin position="4"/>
        <end position="55"/>
    </location>
</feature>
<organism evidence="2 3">
    <name type="scientific">Parasponia andersonii</name>
    <name type="common">Sponia andersonii</name>
    <dbReference type="NCBI Taxonomy" id="3476"/>
    <lineage>
        <taxon>Eukaryota</taxon>
        <taxon>Viridiplantae</taxon>
        <taxon>Streptophyta</taxon>
        <taxon>Embryophyta</taxon>
        <taxon>Tracheophyta</taxon>
        <taxon>Spermatophyta</taxon>
        <taxon>Magnoliopsida</taxon>
        <taxon>eudicotyledons</taxon>
        <taxon>Gunneridae</taxon>
        <taxon>Pentapetalae</taxon>
        <taxon>rosids</taxon>
        <taxon>fabids</taxon>
        <taxon>Rosales</taxon>
        <taxon>Cannabaceae</taxon>
        <taxon>Parasponia</taxon>
    </lineage>
</organism>
<dbReference type="OrthoDB" id="1302923at2759"/>
<evidence type="ECO:0000313" key="2">
    <source>
        <dbReference type="EMBL" id="PON41990.1"/>
    </source>
</evidence>
<dbReference type="Proteomes" id="UP000237105">
    <property type="component" value="Unassembled WGS sequence"/>
</dbReference>
<protein>
    <recommendedName>
        <fullName evidence="1">DUF4283 domain-containing protein</fullName>
    </recommendedName>
</protein>
<dbReference type="InterPro" id="IPR025558">
    <property type="entry name" value="DUF4283"/>
</dbReference>
<evidence type="ECO:0000259" key="1">
    <source>
        <dbReference type="Pfam" id="PF14111"/>
    </source>
</evidence>
<evidence type="ECO:0000313" key="3">
    <source>
        <dbReference type="Proteomes" id="UP000237105"/>
    </source>
</evidence>
<sequence>MKPLWKAERGLTIREMVIDTFLFSFSHDVERNRVLDDEPWHFDNARLVLKVVDSEADLGWGEFYFSNSKGMKNEIGGILGNVARSCVKVDTEANGEVFWQFPSSSCQDRHHQITPQGSKYLLGMKLASSLD</sequence>
<dbReference type="Pfam" id="PF14111">
    <property type="entry name" value="DUF4283"/>
    <property type="match status" value="1"/>
</dbReference>
<dbReference type="AlphaFoldDB" id="A0A2P5AZK0"/>
<comment type="caution">
    <text evidence="2">The sequence shown here is derived from an EMBL/GenBank/DDBJ whole genome shotgun (WGS) entry which is preliminary data.</text>
</comment>
<dbReference type="EMBL" id="JXTB01000402">
    <property type="protein sequence ID" value="PON41990.1"/>
    <property type="molecule type" value="Genomic_DNA"/>
</dbReference>
<proteinExistence type="predicted"/>
<name>A0A2P5AZK0_PARAD</name>
<keyword evidence="3" id="KW-1185">Reference proteome</keyword>
<accession>A0A2P5AZK0</accession>
<gene>
    <name evidence="2" type="ORF">PanWU01x14_285220</name>
</gene>